<dbReference type="InterPro" id="IPR037226">
    <property type="entry name" value="CAC2185-like_sf"/>
</dbReference>
<dbReference type="Proteomes" id="UP000704341">
    <property type="component" value="Unassembled WGS sequence"/>
</dbReference>
<accession>A0ABR8P8R6</accession>
<reference evidence="1 2" key="1">
    <citation type="submission" date="2018-07" db="EMBL/GenBank/DDBJ databases">
        <title>Phylogenomic Insights into understanding Host Adaptation of Lactobacillus reuteri by a novel species, Lactobacillus spp. M31.</title>
        <authorList>
            <person name="Sharma S."/>
            <person name="Patil P."/>
            <person name="Korpole S."/>
            <person name="Patil P.B."/>
        </authorList>
    </citation>
    <scope>NUCLEOTIDE SEQUENCE [LARGE SCALE GENOMIC DNA]</scope>
    <source>
        <strain evidence="1 2">M31</strain>
    </source>
</reference>
<protein>
    <submittedName>
        <fullName evidence="1">DUF1919 domain-containing protein</fullName>
    </submittedName>
</protein>
<sequence length="61" mass="6817">MIVTDRDGANIGMLKEFDQLPFENKVILTGKSKLDDFDFVEFLNGKGNKLSDIGLIKVVTK</sequence>
<name>A0ABR8P8R6_9LACO</name>
<dbReference type="EMBL" id="QORN01000033">
    <property type="protein sequence ID" value="MBD5807116.1"/>
    <property type="molecule type" value="Genomic_DNA"/>
</dbReference>
<organism evidence="1 2">
    <name type="scientific">Limosilactobacillus walteri</name>
    <dbReference type="NCBI Taxonomy" id="2268022"/>
    <lineage>
        <taxon>Bacteria</taxon>
        <taxon>Bacillati</taxon>
        <taxon>Bacillota</taxon>
        <taxon>Bacilli</taxon>
        <taxon>Lactobacillales</taxon>
        <taxon>Lactobacillaceae</taxon>
        <taxon>Limosilactobacillus</taxon>
    </lineage>
</organism>
<comment type="caution">
    <text evidence="1">The sequence shown here is derived from an EMBL/GenBank/DDBJ whole genome shotgun (WGS) entry which is preliminary data.</text>
</comment>
<dbReference type="InterPro" id="IPR015037">
    <property type="entry name" value="DUF1919"/>
</dbReference>
<evidence type="ECO:0000313" key="1">
    <source>
        <dbReference type="EMBL" id="MBD5807116.1"/>
    </source>
</evidence>
<proteinExistence type="predicted"/>
<dbReference type="SUPFAM" id="SSF142795">
    <property type="entry name" value="CAC2185-like"/>
    <property type="match status" value="1"/>
</dbReference>
<keyword evidence="2" id="KW-1185">Reference proteome</keyword>
<gene>
    <name evidence="1" type="ORF">DTK66_08410</name>
</gene>
<evidence type="ECO:0000313" key="2">
    <source>
        <dbReference type="Proteomes" id="UP000704341"/>
    </source>
</evidence>
<dbReference type="Pfam" id="PF08942">
    <property type="entry name" value="DUF1919"/>
    <property type="match status" value="1"/>
</dbReference>